<feature type="compositionally biased region" description="Low complexity" evidence="11">
    <location>
        <begin position="470"/>
        <end position="485"/>
    </location>
</feature>
<name>A0A177TU96_9BASI</name>
<feature type="domain" description="Mediator complex subunit Med13 C-terminal" evidence="12">
    <location>
        <begin position="1841"/>
        <end position="2067"/>
    </location>
</feature>
<evidence type="ECO:0000256" key="1">
    <source>
        <dbReference type="ARBA" id="ARBA00004123"/>
    </source>
</evidence>
<dbReference type="Pfam" id="PF06333">
    <property type="entry name" value="Med13_C"/>
    <property type="match status" value="1"/>
</dbReference>
<feature type="compositionally biased region" description="Acidic residues" evidence="11">
    <location>
        <begin position="501"/>
        <end position="537"/>
    </location>
</feature>
<sequence>MPPASMLSSQYGPGGNINTSAGASSSSSAGIPGAGAPSSGVGSSSIHHQFNLNAQPRLPHAPAHTAHTLTNIVRLPWTCAASDRGAGSNVGASTSAIPDASPSASQTLYTAGGPSIATPRLGSAFSPGNASSTQVSVAPAIGFSWRRYEFKLENESDPSAATPRSGGQRATQGSNDRRADRQLVKLRNLLTRCASLEANRTLSGGTDAAPPLLDNEFHALHAGEYLRDRLLYAFEAPPPESADTANTSAQAAEYAPNPPSHAAASSASSASKPGRKRKRESTANPAQPEARQSASTNETTTSQTSTPSKALAALWIFEAAPISQLRSSHSKVRDPKGKGKARATDDIPFTSDSLGSAPGDDLIFALRKEILQILAADFDVTASGILYPSASLFPSLRPDSLASPAMLQPSRRHHIAHGLLVRALHERLLIDFVRAHGWDGRPISGATSQDEQGQAEQADEDQPKNEPEITQSTGATQGTATVNVGGTAGRPRSATIQSISEEGEIPEVEEGEHPEDGEIEEGEASEPVADEVEQDEPVFEKRSRIQLPPRRRGLASTQTRPVRFGSLILLLPCGVGSVAPSSADVVLCIRFRASVGPEALVLTVSPTYLWLRQLGTGICQQIDTLDDSESIAETDDSGRANNQVKKGTRILLAPMGFADLAQERRWMRFCMPGPENVFSDEPADVGHKDMVSTGRSIELVGALSAQLNALVAGSRPGTFFSGLKEGGGPLGKVSASSDGAEGEGETGNETSESEAGCWVPEPLRTRLENEGVDLATLGCEPRWAVVRTAPTDGSSESEVLAQGPKDEEPGDLTTPTGEVSEQPATPRAGLNTKPEAEGDDPTAASEGPLDVQGKFGKNAFLWPLPLCFLHPLPDSTTPIETERAKQTIVPDQLPFSDVRGAPIYPPYKSLTCVNVADVLEQSAHMTNVQAVFSATQAPSFSPTAFNTGSQAVPRPNGLVSSDKMVRASDDAAKDTQDDWGYGLPTRDFRARQNLATSAEQATNIHSDFARVEQSDAQVPATSAGVVATTSVPMQPEEDIWNSVLGVSNAGGGFKRSGNVAAPHAHQMVPNGGLMSGMHNGTVQRRDLDGFDAMDLVTEDDFSFFDNVNAFDFGGLDGTDTMGTGVIPLQGSAAPFLDAVNLVPEPAVTMESLLGPGMARAVPNASVMMMLSEGEGHQTQTGVPMSGPISADTGPSQTATEHPSLPGFTPSSFSVSSPAFGLNGQAISKTPRTPFSPMEDVVDQSVSVHAGNGYPTLRQHLAAIEVHSSGVDMDNNPVVPSSGQPLRMNDSFVTAFEKDADEHDPQFLHSKYDSGKFAIPEIVTSPAQAGAPASKDGAPTQMPLVPRTPTRHRFRFVTRRGMKGTLHGTPSKRKVAEDANWISSRPGSLSLALAHLRDGTRGDEEISEIGTLETYSDSGASDDTLEESDGQDEEESLLSQTKDTLKRLIYGTDRVLDSLAAHALQQAPYSPSTHTSTFPVQSKTDSKDALQQTPVDEESEQEEQWRRTVLECIALNPPLRAQALAEQSNSMTLPPVAAHETGAILERFSAALVGPQMDMSSLLLQALLHPSTNSDASGLDVPSAPSNSGGTLMESDGGVDVLESPYIIAGCQGYATRMAPAALKFWDKLGLSAVGGPKHVAPFILQLDASEYLLNSAVKWLERIDLIFQMHGLGSHVPNNHSVLRLGDGSAIDIAEVLGSMAIDTAQQECWEDTMGSIFDTLKTHANNASHIIIYIVGTPAWPIRWQGLTRMREDLTSMARQRLGTQGWQLQVRGVPQMMIFEHGVGPLGAGHRVSFDLKRFAFAIYDSLQRAVPHATGKSLAAMGPRGQGHDQDLDLVQYPAFTLAPLFQRHMMDISLRWPLSSRDVVDRGLLLHVGYELRAAHDCVVMTVMDQRGQSFFTDAWKTKQVLVEDLAVIWLKTVQFARRADVAWRFVICKSSSMSFEEVLAWSSLERCGMFRGPGILDVTLGCVDTDSPLSLLPTADAPSGLASGPAAPNAVMLDGSSFNYALYPPQRLFVSPPVFVSHYPASHQLRPSSSTSTQSRPNPLIHSHDDILALASSATVRIPRQTDYSTASTGTFSTHVFSVPVHRVAPHVLWFHILQVYSKDSHHHHHSSSTDGGARSGPAARPSGHHAHLSKPGGGTAGSTNADFGGFNPFLSAQAALHGRISSKLGSHFGSDARLGSSPLSAGMVHSASANTDYPTVSSTGVGPVYASSPSLTASAAATAANAAADASVRAALRTRLRDITQSMHELQFLSMERYALAEPACFLPAHLGLLAVSAPGLASYVPMTAGRPDSECSDE</sequence>
<keyword evidence="7 10" id="KW-0804">Transcription</keyword>
<feature type="region of interest" description="Disordered" evidence="11">
    <location>
        <begin position="84"/>
        <end position="106"/>
    </location>
</feature>
<gene>
    <name evidence="13" type="ORF">A4X13_0g5563</name>
</gene>
<evidence type="ECO:0000256" key="9">
    <source>
        <dbReference type="ARBA" id="ARBA00032008"/>
    </source>
</evidence>
<feature type="region of interest" description="Disordered" evidence="11">
    <location>
        <begin position="1"/>
        <end position="46"/>
    </location>
</feature>
<organism evidence="13 14">
    <name type="scientific">Tilletia indica</name>
    <dbReference type="NCBI Taxonomy" id="43049"/>
    <lineage>
        <taxon>Eukaryota</taxon>
        <taxon>Fungi</taxon>
        <taxon>Dikarya</taxon>
        <taxon>Basidiomycota</taxon>
        <taxon>Ustilaginomycotina</taxon>
        <taxon>Exobasidiomycetes</taxon>
        <taxon>Tilletiales</taxon>
        <taxon>Tilletiaceae</taxon>
        <taxon>Tilletia</taxon>
    </lineage>
</organism>
<feature type="region of interest" description="Disordered" evidence="11">
    <location>
        <begin position="1465"/>
        <end position="1502"/>
    </location>
</feature>
<comment type="subunit">
    <text evidence="10">Component of the SRB8-11 complex, which itself associates with the Mediator complex.</text>
</comment>
<evidence type="ECO:0000256" key="7">
    <source>
        <dbReference type="ARBA" id="ARBA00023163"/>
    </source>
</evidence>
<feature type="region of interest" description="Disordered" evidence="11">
    <location>
        <begin position="1572"/>
        <end position="1594"/>
    </location>
</feature>
<feature type="region of interest" description="Disordered" evidence="11">
    <location>
        <begin position="788"/>
        <end position="850"/>
    </location>
</feature>
<keyword evidence="6 10" id="KW-0010">Activator</keyword>
<feature type="compositionally biased region" description="Polar residues" evidence="11">
    <location>
        <begin position="1"/>
        <end position="19"/>
    </location>
</feature>
<feature type="region of interest" description="Disordered" evidence="11">
    <location>
        <begin position="2111"/>
        <end position="2147"/>
    </location>
</feature>
<feature type="region of interest" description="Disordered" evidence="11">
    <location>
        <begin position="237"/>
        <end position="306"/>
    </location>
</feature>
<evidence type="ECO:0000256" key="10">
    <source>
        <dbReference type="RuleBase" id="RU364134"/>
    </source>
</evidence>
<dbReference type="InterPro" id="IPR051139">
    <property type="entry name" value="Mediator_complx_sub13"/>
</dbReference>
<dbReference type="EMBL" id="LWDF02000444">
    <property type="protein sequence ID" value="KAE8246937.1"/>
    <property type="molecule type" value="Genomic_DNA"/>
</dbReference>
<keyword evidence="8 10" id="KW-0539">Nucleus</keyword>
<comment type="function">
    <text evidence="10">Component of the SRB8-11 complex. The SRB8-11 complex is a regulatory module of the Mediator complex which is itself involved in regulation of basal and activated RNA polymerase II-dependent transcription. The SRB8-11 complex may be involved in the transcriptional repression of a subset of genes regulated by Mediator. It may inhibit the association of the Mediator complex with RNA polymerase II to form the holoenzyme complex.</text>
</comment>
<feature type="compositionally biased region" description="Polar residues" evidence="11">
    <location>
        <begin position="813"/>
        <end position="823"/>
    </location>
</feature>
<feature type="compositionally biased region" description="Low complexity" evidence="11">
    <location>
        <begin position="20"/>
        <end position="46"/>
    </location>
</feature>
<evidence type="ECO:0000313" key="14">
    <source>
        <dbReference type="Proteomes" id="UP000077521"/>
    </source>
</evidence>
<proteinExistence type="inferred from homology"/>
<keyword evidence="14" id="KW-1185">Reference proteome</keyword>
<feature type="region of interest" description="Disordered" evidence="11">
    <location>
        <begin position="439"/>
        <end position="540"/>
    </location>
</feature>
<dbReference type="PANTHER" id="PTHR48249:SF3">
    <property type="entry name" value="MEDIATOR OF RNA POLYMERASE II TRANSCRIPTION SUBUNIT 13"/>
    <property type="match status" value="1"/>
</dbReference>
<feature type="region of interest" description="Disordered" evidence="11">
    <location>
        <begin position="154"/>
        <end position="182"/>
    </location>
</feature>
<keyword evidence="5 10" id="KW-0805">Transcription regulation</keyword>
<feature type="compositionally biased region" description="Low complexity" evidence="11">
    <location>
        <begin position="293"/>
        <end position="306"/>
    </location>
</feature>
<comment type="similarity">
    <text evidence="2 10">Belongs to the Mediator complex subunit 13 family.</text>
</comment>
<accession>A0A177TU96</accession>
<evidence type="ECO:0000256" key="4">
    <source>
        <dbReference type="ARBA" id="ARBA00022491"/>
    </source>
</evidence>
<feature type="region of interest" description="Disordered" evidence="11">
    <location>
        <begin position="1326"/>
        <end position="1345"/>
    </location>
</feature>
<reference evidence="13" key="1">
    <citation type="submission" date="2016-04" db="EMBL/GenBank/DDBJ databases">
        <authorList>
            <person name="Nguyen H.D."/>
            <person name="Samba Siva P."/>
            <person name="Cullis J."/>
            <person name="Levesque C.A."/>
            <person name="Hambleton S."/>
        </authorList>
    </citation>
    <scope>NUCLEOTIDE SEQUENCE</scope>
    <source>
        <strain evidence="13">DAOMC 236416</strain>
    </source>
</reference>
<feature type="region of interest" description="Disordered" evidence="11">
    <location>
        <begin position="1412"/>
        <end position="1438"/>
    </location>
</feature>
<evidence type="ECO:0000256" key="11">
    <source>
        <dbReference type="SAM" id="MobiDB-lite"/>
    </source>
</evidence>
<feature type="compositionally biased region" description="Low complexity" evidence="11">
    <location>
        <begin position="747"/>
        <end position="756"/>
    </location>
</feature>
<evidence type="ECO:0000256" key="3">
    <source>
        <dbReference type="ARBA" id="ARBA00019618"/>
    </source>
</evidence>
<feature type="compositionally biased region" description="Low complexity" evidence="11">
    <location>
        <begin position="260"/>
        <end position="271"/>
    </location>
</feature>
<dbReference type="PANTHER" id="PTHR48249">
    <property type="entry name" value="MEDIATOR OF RNA POLYMERASE II TRANSCRIPTION SUBUNIT 13"/>
    <property type="match status" value="1"/>
</dbReference>
<reference evidence="13" key="2">
    <citation type="journal article" date="2019" name="IMA Fungus">
        <title>Genome sequencing and comparison of five Tilletia species to identify candidate genes for the detection of regulated species infecting wheat.</title>
        <authorList>
            <person name="Nguyen H.D.T."/>
            <person name="Sultana T."/>
            <person name="Kesanakurti P."/>
            <person name="Hambleton S."/>
        </authorList>
    </citation>
    <scope>NUCLEOTIDE SEQUENCE</scope>
    <source>
        <strain evidence="13">DAOMC 236416</strain>
    </source>
</reference>
<dbReference type="GO" id="GO:0016592">
    <property type="term" value="C:mediator complex"/>
    <property type="evidence" value="ECO:0007669"/>
    <property type="project" value="InterPro"/>
</dbReference>
<evidence type="ECO:0000256" key="8">
    <source>
        <dbReference type="ARBA" id="ARBA00023242"/>
    </source>
</evidence>
<feature type="region of interest" description="Disordered" evidence="11">
    <location>
        <begin position="722"/>
        <end position="758"/>
    </location>
</feature>
<feature type="compositionally biased region" description="Acidic residues" evidence="11">
    <location>
        <begin position="1422"/>
        <end position="1435"/>
    </location>
</feature>
<feature type="compositionally biased region" description="Polar residues" evidence="11">
    <location>
        <begin position="90"/>
        <end position="106"/>
    </location>
</feature>
<feature type="region of interest" description="Disordered" evidence="11">
    <location>
        <begin position="326"/>
        <end position="345"/>
    </location>
</feature>
<dbReference type="Proteomes" id="UP000077521">
    <property type="component" value="Unassembled WGS sequence"/>
</dbReference>
<dbReference type="GO" id="GO:0045944">
    <property type="term" value="P:positive regulation of transcription by RNA polymerase II"/>
    <property type="evidence" value="ECO:0007669"/>
    <property type="project" value="TreeGrafter"/>
</dbReference>
<feature type="compositionally biased region" description="Polar residues" evidence="11">
    <location>
        <begin position="1466"/>
        <end position="1493"/>
    </location>
</feature>
<evidence type="ECO:0000259" key="12">
    <source>
        <dbReference type="Pfam" id="PF06333"/>
    </source>
</evidence>
<evidence type="ECO:0000256" key="5">
    <source>
        <dbReference type="ARBA" id="ARBA00023015"/>
    </source>
</evidence>
<evidence type="ECO:0000256" key="2">
    <source>
        <dbReference type="ARBA" id="ARBA00009354"/>
    </source>
</evidence>
<dbReference type="InterPro" id="IPR009401">
    <property type="entry name" value="Med13_C"/>
</dbReference>
<keyword evidence="4 10" id="KW-0678">Repressor</keyword>
<evidence type="ECO:0000313" key="13">
    <source>
        <dbReference type="EMBL" id="KAE8246937.1"/>
    </source>
</evidence>
<feature type="region of interest" description="Disordered" evidence="11">
    <location>
        <begin position="1176"/>
        <end position="1203"/>
    </location>
</feature>
<dbReference type="GO" id="GO:0003713">
    <property type="term" value="F:transcription coactivator activity"/>
    <property type="evidence" value="ECO:0007669"/>
    <property type="project" value="TreeGrafter"/>
</dbReference>
<protein>
    <recommendedName>
        <fullName evidence="3 10">Mediator of RNA polymerase II transcription subunit 13</fullName>
    </recommendedName>
    <alternativeName>
        <fullName evidence="9 10">Mediator complex subunit 13</fullName>
    </alternativeName>
</protein>
<evidence type="ECO:0000256" key="6">
    <source>
        <dbReference type="ARBA" id="ARBA00023159"/>
    </source>
</evidence>
<comment type="caution">
    <text evidence="13">The sequence shown here is derived from an EMBL/GenBank/DDBJ whole genome shotgun (WGS) entry which is preliminary data.</text>
</comment>
<comment type="subcellular location">
    <subcellularLocation>
        <location evidence="1 10">Nucleus</location>
    </subcellularLocation>
</comment>
<feature type="compositionally biased region" description="Basic and acidic residues" evidence="11">
    <location>
        <begin position="331"/>
        <end position="345"/>
    </location>
</feature>